<name>A0A1X7UP78_AMPQE</name>
<dbReference type="PANTHER" id="PTHR46257:SF3">
    <property type="entry name" value="TYROSINE-PROTEIN PHOSPHATASE CORKSCREW"/>
    <property type="match status" value="1"/>
</dbReference>
<dbReference type="OrthoDB" id="8815311at2759"/>
<dbReference type="SUPFAM" id="SSF55550">
    <property type="entry name" value="SH2 domain"/>
    <property type="match status" value="2"/>
</dbReference>
<dbReference type="eggNOG" id="KOG0790">
    <property type="taxonomic scope" value="Eukaryota"/>
</dbReference>
<dbReference type="EC" id="3.1.3.48" evidence="1"/>
<dbReference type="GO" id="GO:0030154">
    <property type="term" value="P:cell differentiation"/>
    <property type="evidence" value="ECO:0007669"/>
    <property type="project" value="TreeGrafter"/>
</dbReference>
<feature type="domain" description="Tyrosine-protein phosphatase" evidence="6">
    <location>
        <begin position="223"/>
        <end position="440"/>
    </location>
</feature>
<organism evidence="8">
    <name type="scientific">Amphimedon queenslandica</name>
    <name type="common">Sponge</name>
    <dbReference type="NCBI Taxonomy" id="400682"/>
    <lineage>
        <taxon>Eukaryota</taxon>
        <taxon>Metazoa</taxon>
        <taxon>Porifera</taxon>
        <taxon>Demospongiae</taxon>
        <taxon>Heteroscleromorpha</taxon>
        <taxon>Haplosclerida</taxon>
        <taxon>Niphatidae</taxon>
        <taxon>Amphimedon</taxon>
    </lineage>
</organism>
<dbReference type="SMART" id="SM00252">
    <property type="entry name" value="SH2"/>
    <property type="match status" value="2"/>
</dbReference>
<dbReference type="PROSITE" id="PS50056">
    <property type="entry name" value="TYR_PHOSPHATASE_2"/>
    <property type="match status" value="1"/>
</dbReference>
<evidence type="ECO:0000256" key="3">
    <source>
        <dbReference type="ARBA" id="ARBA00022912"/>
    </source>
</evidence>
<feature type="domain" description="SH2" evidence="5">
    <location>
        <begin position="5"/>
        <end position="96"/>
    </location>
</feature>
<keyword evidence="4" id="KW-0727">SH2 domain</keyword>
<evidence type="ECO:0000259" key="6">
    <source>
        <dbReference type="PROSITE" id="PS50055"/>
    </source>
</evidence>
<evidence type="ECO:0000256" key="1">
    <source>
        <dbReference type="ARBA" id="ARBA00013064"/>
    </source>
</evidence>
<dbReference type="CDD" id="cd00173">
    <property type="entry name" value="SH2"/>
    <property type="match status" value="1"/>
</dbReference>
<evidence type="ECO:0000256" key="2">
    <source>
        <dbReference type="ARBA" id="ARBA00022801"/>
    </source>
</evidence>
<evidence type="ECO:0000259" key="5">
    <source>
        <dbReference type="PROSITE" id="PS50001"/>
    </source>
</evidence>
<dbReference type="Gene3D" id="3.90.190.10">
    <property type="entry name" value="Protein tyrosine phosphatase superfamily"/>
    <property type="match status" value="2"/>
</dbReference>
<dbReference type="STRING" id="400682.A0A1X7UP78"/>
<dbReference type="InterPro" id="IPR052123">
    <property type="entry name" value="Non-rcpt_Tyr_Phosphatase"/>
</dbReference>
<dbReference type="GO" id="GO:0035556">
    <property type="term" value="P:intracellular signal transduction"/>
    <property type="evidence" value="ECO:0007669"/>
    <property type="project" value="TreeGrafter"/>
</dbReference>
<evidence type="ECO:0000259" key="7">
    <source>
        <dbReference type="PROSITE" id="PS50056"/>
    </source>
</evidence>
<dbReference type="Pfam" id="PF00017">
    <property type="entry name" value="SH2"/>
    <property type="match status" value="2"/>
</dbReference>
<dbReference type="SMART" id="SM00194">
    <property type="entry name" value="PTPc"/>
    <property type="match status" value="1"/>
</dbReference>
<reference evidence="8" key="1">
    <citation type="submission" date="2017-05" db="UniProtKB">
        <authorList>
            <consortium name="EnsemblMetazoa"/>
        </authorList>
    </citation>
    <scope>IDENTIFICATION</scope>
</reference>
<dbReference type="EnsemblMetazoa" id="Aqu2.1.29207_001">
    <property type="protein sequence ID" value="Aqu2.1.29207_001"/>
    <property type="gene ID" value="Aqu2.1.29207"/>
</dbReference>
<evidence type="ECO:0000256" key="4">
    <source>
        <dbReference type="PROSITE-ProRule" id="PRU00191"/>
    </source>
</evidence>
<dbReference type="InterPro" id="IPR003595">
    <property type="entry name" value="Tyr_Pase_cat"/>
</dbReference>
<dbReference type="SUPFAM" id="SSF52799">
    <property type="entry name" value="(Phosphotyrosine protein) phosphatases II"/>
    <property type="match status" value="1"/>
</dbReference>
<dbReference type="PRINTS" id="PR00700">
    <property type="entry name" value="PRTYPHPHTASE"/>
</dbReference>
<dbReference type="PANTHER" id="PTHR46257">
    <property type="entry name" value="TYROSINE-PROTEIN PHOSPHATASE CORKSCREW"/>
    <property type="match status" value="1"/>
</dbReference>
<dbReference type="InterPro" id="IPR000980">
    <property type="entry name" value="SH2"/>
</dbReference>
<dbReference type="InterPro" id="IPR036860">
    <property type="entry name" value="SH2_dom_sf"/>
</dbReference>
<dbReference type="GO" id="GO:0001784">
    <property type="term" value="F:phosphotyrosine residue binding"/>
    <property type="evidence" value="ECO:0007669"/>
    <property type="project" value="TreeGrafter"/>
</dbReference>
<dbReference type="InterPro" id="IPR000242">
    <property type="entry name" value="PTP_cat"/>
</dbReference>
<feature type="domain" description="SH2" evidence="5">
    <location>
        <begin position="106"/>
        <end position="199"/>
    </location>
</feature>
<dbReference type="SMART" id="SM00404">
    <property type="entry name" value="PTPc_motif"/>
    <property type="match status" value="1"/>
</dbReference>
<dbReference type="PRINTS" id="PR00401">
    <property type="entry name" value="SH2DOMAIN"/>
</dbReference>
<dbReference type="PROSITE" id="PS50055">
    <property type="entry name" value="TYR_PHOSPHATASE_PTP"/>
    <property type="match status" value="1"/>
</dbReference>
<feature type="domain" description="Tyrosine specific protein phosphatases" evidence="7">
    <location>
        <begin position="359"/>
        <end position="431"/>
    </location>
</feature>
<dbReference type="Gene3D" id="3.30.505.10">
    <property type="entry name" value="SH2 domain"/>
    <property type="match status" value="2"/>
</dbReference>
<accession>A0A1X7UP78</accession>
<dbReference type="GO" id="GO:0005737">
    <property type="term" value="C:cytoplasm"/>
    <property type="evidence" value="ECO:0007669"/>
    <property type="project" value="TreeGrafter"/>
</dbReference>
<dbReference type="AlphaFoldDB" id="A0A1X7UP78"/>
<keyword evidence="3" id="KW-0904">Protein phosphatase</keyword>
<dbReference type="Pfam" id="PF00102">
    <property type="entry name" value="Y_phosphatase"/>
    <property type="match status" value="2"/>
</dbReference>
<dbReference type="GO" id="GO:0004726">
    <property type="term" value="F:non-membrane spanning protein tyrosine phosphatase activity"/>
    <property type="evidence" value="ECO:0007669"/>
    <property type="project" value="TreeGrafter"/>
</dbReference>
<proteinExistence type="predicted"/>
<dbReference type="InterPro" id="IPR029021">
    <property type="entry name" value="Prot-tyrosine_phosphatase-like"/>
</dbReference>
<keyword evidence="2" id="KW-0378">Hydrolase</keyword>
<dbReference type="GO" id="GO:0000278">
    <property type="term" value="P:mitotic cell cycle"/>
    <property type="evidence" value="ECO:0007669"/>
    <property type="project" value="TreeGrafter"/>
</dbReference>
<protein>
    <recommendedName>
        <fullName evidence="1">protein-tyrosine-phosphatase</fullName>
        <ecNumber evidence="1">3.1.3.48</ecNumber>
    </recommendedName>
</protein>
<evidence type="ECO:0000313" key="8">
    <source>
        <dbReference type="EnsemblMetazoa" id="Aqu2.1.29207_001"/>
    </source>
</evidence>
<dbReference type="PROSITE" id="PS50001">
    <property type="entry name" value="SH2"/>
    <property type="match status" value="2"/>
</dbReference>
<dbReference type="InterPro" id="IPR000387">
    <property type="entry name" value="Tyr_Pase_dom"/>
</dbReference>
<sequence length="451" mass="52005">MAKCCFFFDVSRIEAESFLSEAPKGTFLIRKSSRAGGHLALSVKVFKDQEPCISHFLITHQHYYELLGKRFYTLTEMVHYYRDNPDKLNTRLHWSLYSEDVTHERFFHGQIEQAEAESICESQADGSYLFHASTSNPGDYVLTIKVADKFFNVLIKYHNNTFQMGNNLIFNSLSQLIEQFRTDPIINDEGRVIQLGNPIHSTSFLPIFVTRRVAKLQFEYDGFWKEFEEIQQQKTRSGSYKEGRKVGNRPKNRSKNILPFDHTRVVLKEGYDLQVPGSDYINASYVHGEVSHSVSKYIVTQGCLPATINDFWRMEEVENAYVVRKFGITHKAAGESRHIFQFHFKAWPDHGVPDPGVLLTFIEDINATSLRGPWIVQCAMGCGRTGALILIDSILNTLKVRGLEIPIDISKSITIARMQRANLIQSFDQYKLVYKCIMQYVEIRQCVDKYM</sequence>
<dbReference type="InParanoid" id="A0A1X7UP78"/>